<dbReference type="InterPro" id="IPR011009">
    <property type="entry name" value="Kinase-like_dom_sf"/>
</dbReference>
<dbReference type="EMBL" id="JABSNW010000005">
    <property type="protein sequence ID" value="KAL2887354.1"/>
    <property type="molecule type" value="Genomic_DNA"/>
</dbReference>
<proteinExistence type="predicted"/>
<keyword evidence="2" id="KW-1185">Reference proteome</keyword>
<dbReference type="PANTHER" id="PTHR21310:SF48">
    <property type="entry name" value="AMINOGLYCOSIDE PHOSPHOTRANSFERASE DOMAIN-CONTAINING PROTEIN"/>
    <property type="match status" value="1"/>
</dbReference>
<dbReference type="PANTHER" id="PTHR21310">
    <property type="entry name" value="AMINOGLYCOSIDE PHOSPHOTRANSFERASE-RELATED-RELATED"/>
    <property type="match status" value="1"/>
</dbReference>
<dbReference type="GeneID" id="98119087"/>
<dbReference type="Proteomes" id="UP001610728">
    <property type="component" value="Unassembled WGS sequence"/>
</dbReference>
<evidence type="ECO:0000313" key="2">
    <source>
        <dbReference type="Proteomes" id="UP001610728"/>
    </source>
</evidence>
<gene>
    <name evidence="1" type="ORF">HOO65_050475</name>
</gene>
<evidence type="ECO:0000313" key="1">
    <source>
        <dbReference type="EMBL" id="KAL2887354.1"/>
    </source>
</evidence>
<comment type="caution">
    <text evidence="1">The sequence shown here is derived from an EMBL/GenBank/DDBJ whole genome shotgun (WGS) entry which is preliminary data.</text>
</comment>
<name>A0ABR4MGG0_9PEZI</name>
<accession>A0ABR4MGG0</accession>
<sequence length="170" mass="19040">MFGRTWSGSEQFTQPVLQIGEYTAVKTGFSIPPLEAENIIFIAANSKVPVPKVHDHVVDPETQKRCIVMDYIPSINLEELLPSLTLTEKKTISKRIKDAIDELRRVPAQGYLGSLTRAPYAEGVFSTPDDNPLISGALPTSTMYAYLKLLLFKYFTERPTCMIAELTFQP</sequence>
<dbReference type="SUPFAM" id="SSF56112">
    <property type="entry name" value="Protein kinase-like (PK-like)"/>
    <property type="match status" value="1"/>
</dbReference>
<dbReference type="InterPro" id="IPR051678">
    <property type="entry name" value="AGP_Transferase"/>
</dbReference>
<organism evidence="1 2">
    <name type="scientific">Ceratocystis lukuohia</name>
    <dbReference type="NCBI Taxonomy" id="2019550"/>
    <lineage>
        <taxon>Eukaryota</taxon>
        <taxon>Fungi</taxon>
        <taxon>Dikarya</taxon>
        <taxon>Ascomycota</taxon>
        <taxon>Pezizomycotina</taxon>
        <taxon>Sordariomycetes</taxon>
        <taxon>Hypocreomycetidae</taxon>
        <taxon>Microascales</taxon>
        <taxon>Ceratocystidaceae</taxon>
        <taxon>Ceratocystis</taxon>
    </lineage>
</organism>
<protein>
    <submittedName>
        <fullName evidence="1">PHD finger domain protein</fullName>
    </submittedName>
</protein>
<dbReference type="RefSeq" id="XP_070858534.1">
    <property type="nucleotide sequence ID" value="XM_071003534.1"/>
</dbReference>
<reference evidence="1 2" key="1">
    <citation type="submission" date="2020-05" db="EMBL/GenBank/DDBJ databases">
        <title>Ceratocystis lukuohia genome.</title>
        <authorList>
            <person name="Harrington T.C."/>
            <person name="Kim K."/>
            <person name="Mayers C.G."/>
        </authorList>
    </citation>
    <scope>NUCLEOTIDE SEQUENCE [LARGE SCALE GENOMIC DNA]</scope>
    <source>
        <strain evidence="1 2">C4212</strain>
    </source>
</reference>